<dbReference type="PANTHER" id="PTHR30537">
    <property type="entry name" value="HTH-TYPE TRANSCRIPTIONAL REGULATOR"/>
    <property type="match status" value="1"/>
</dbReference>
<dbReference type="Gene3D" id="3.40.190.10">
    <property type="entry name" value="Periplasmic binding protein-like II"/>
    <property type="match status" value="2"/>
</dbReference>
<dbReference type="PROSITE" id="PS50931">
    <property type="entry name" value="HTH_LYSR"/>
    <property type="match status" value="1"/>
</dbReference>
<gene>
    <name evidence="6" type="ORF">CAL19_11885</name>
</gene>
<name>A0A261QYD9_9BORD</name>
<evidence type="ECO:0000259" key="5">
    <source>
        <dbReference type="PROSITE" id="PS50931"/>
    </source>
</evidence>
<dbReference type="Pfam" id="PF00126">
    <property type="entry name" value="HTH_1"/>
    <property type="match status" value="1"/>
</dbReference>
<dbReference type="AlphaFoldDB" id="A0A261QYD9"/>
<dbReference type="InterPro" id="IPR000847">
    <property type="entry name" value="LysR_HTH_N"/>
</dbReference>
<dbReference type="PRINTS" id="PR00039">
    <property type="entry name" value="HTHLYSR"/>
</dbReference>
<dbReference type="Proteomes" id="UP000216947">
    <property type="component" value="Unassembled WGS sequence"/>
</dbReference>
<dbReference type="GO" id="GO:0003700">
    <property type="term" value="F:DNA-binding transcription factor activity"/>
    <property type="evidence" value="ECO:0007669"/>
    <property type="project" value="InterPro"/>
</dbReference>
<dbReference type="InterPro" id="IPR058163">
    <property type="entry name" value="LysR-type_TF_proteobact-type"/>
</dbReference>
<dbReference type="InterPro" id="IPR036388">
    <property type="entry name" value="WH-like_DNA-bd_sf"/>
</dbReference>
<comment type="caution">
    <text evidence="6">The sequence shown here is derived from an EMBL/GenBank/DDBJ whole genome shotgun (WGS) entry which is preliminary data.</text>
</comment>
<reference evidence="7" key="1">
    <citation type="submission" date="2017-05" db="EMBL/GenBank/DDBJ databases">
        <title>Complete and WGS of Bordetella genogroups.</title>
        <authorList>
            <person name="Spilker T."/>
            <person name="Lipuma J."/>
        </authorList>
    </citation>
    <scope>NUCLEOTIDE SEQUENCE [LARGE SCALE GENOMIC DNA]</scope>
    <source>
        <strain evidence="7">AU18089</strain>
    </source>
</reference>
<dbReference type="SUPFAM" id="SSF53850">
    <property type="entry name" value="Periplasmic binding protein-like II"/>
    <property type="match status" value="1"/>
</dbReference>
<evidence type="ECO:0000256" key="1">
    <source>
        <dbReference type="ARBA" id="ARBA00009437"/>
    </source>
</evidence>
<dbReference type="RefSeq" id="WP_094796873.1">
    <property type="nucleotide sequence ID" value="NZ_NEVK01000006.1"/>
</dbReference>
<keyword evidence="7" id="KW-1185">Reference proteome</keyword>
<dbReference type="InterPro" id="IPR005119">
    <property type="entry name" value="LysR_subst-bd"/>
</dbReference>
<evidence type="ECO:0000313" key="6">
    <source>
        <dbReference type="EMBL" id="OZI17795.1"/>
    </source>
</evidence>
<sequence>MLTSMSRLPLNTLPAFRAVAELQNLRSAAQRLHLTHSAISQQIRGLEDQLGFALFDRVGRRLVLNGAGEALLRSVQCALEQLDEGVQAAALVSRGASQRLRVSALPSFAQRWLLPRMTRWRERHPDLVLEIETSHQVADLQREGLQAALRSGVGPWPGVVSEPLFDMPMPMIVLASPDTARLLPDSEPQTLARQPLLGDKEMWRQWFAAAGMTANVTPVASFNDAGLMLQAVEQGLGLGLGRELLAADALCAGRLVKVSSVSVELEPADTYHLVYPPGLRDWPPLQALRTWIRDELERSRATLTSSDAAPRRPARPNPGN</sequence>
<dbReference type="GO" id="GO:0006351">
    <property type="term" value="P:DNA-templated transcription"/>
    <property type="evidence" value="ECO:0007669"/>
    <property type="project" value="TreeGrafter"/>
</dbReference>
<dbReference type="Gene3D" id="1.10.10.10">
    <property type="entry name" value="Winged helix-like DNA-binding domain superfamily/Winged helix DNA-binding domain"/>
    <property type="match status" value="1"/>
</dbReference>
<evidence type="ECO:0000313" key="7">
    <source>
        <dbReference type="Proteomes" id="UP000216947"/>
    </source>
</evidence>
<keyword evidence="3" id="KW-0238">DNA-binding</keyword>
<dbReference type="InterPro" id="IPR036390">
    <property type="entry name" value="WH_DNA-bd_sf"/>
</dbReference>
<evidence type="ECO:0000256" key="2">
    <source>
        <dbReference type="ARBA" id="ARBA00023015"/>
    </source>
</evidence>
<organism evidence="6 7">
    <name type="scientific">Bordetella genomosp. 7</name>
    <dbReference type="NCBI Taxonomy" id="1416805"/>
    <lineage>
        <taxon>Bacteria</taxon>
        <taxon>Pseudomonadati</taxon>
        <taxon>Pseudomonadota</taxon>
        <taxon>Betaproteobacteria</taxon>
        <taxon>Burkholderiales</taxon>
        <taxon>Alcaligenaceae</taxon>
        <taxon>Bordetella</taxon>
    </lineage>
</organism>
<dbReference type="SUPFAM" id="SSF46785">
    <property type="entry name" value="Winged helix' DNA-binding domain"/>
    <property type="match status" value="1"/>
</dbReference>
<proteinExistence type="inferred from homology"/>
<dbReference type="GO" id="GO:0043565">
    <property type="term" value="F:sequence-specific DNA binding"/>
    <property type="evidence" value="ECO:0007669"/>
    <property type="project" value="TreeGrafter"/>
</dbReference>
<keyword evidence="2" id="KW-0805">Transcription regulation</keyword>
<keyword evidence="4" id="KW-0804">Transcription</keyword>
<dbReference type="Pfam" id="PF03466">
    <property type="entry name" value="LysR_substrate"/>
    <property type="match status" value="1"/>
</dbReference>
<comment type="similarity">
    <text evidence="1">Belongs to the LysR transcriptional regulatory family.</text>
</comment>
<feature type="domain" description="HTH lysR-type" evidence="5">
    <location>
        <begin position="8"/>
        <end position="65"/>
    </location>
</feature>
<dbReference type="PANTHER" id="PTHR30537:SF79">
    <property type="entry name" value="TRANSCRIPTIONAL REGULATOR-RELATED"/>
    <property type="match status" value="1"/>
</dbReference>
<dbReference type="EMBL" id="NEVK01000006">
    <property type="protein sequence ID" value="OZI17795.1"/>
    <property type="molecule type" value="Genomic_DNA"/>
</dbReference>
<evidence type="ECO:0000256" key="4">
    <source>
        <dbReference type="ARBA" id="ARBA00023163"/>
    </source>
</evidence>
<dbReference type="FunFam" id="1.10.10.10:FF:000001">
    <property type="entry name" value="LysR family transcriptional regulator"/>
    <property type="match status" value="1"/>
</dbReference>
<accession>A0A261QYD9</accession>
<evidence type="ECO:0000256" key="3">
    <source>
        <dbReference type="ARBA" id="ARBA00023125"/>
    </source>
</evidence>
<protein>
    <submittedName>
        <fullName evidence="6">LysR family transcriptional regulator</fullName>
    </submittedName>
</protein>